<comment type="subcellular location">
    <subcellularLocation>
        <location evidence="1">Cell membrane</location>
        <topology evidence="1">Single-pass membrane protein</topology>
    </subcellularLocation>
</comment>
<sequence>MQDYPFRRPRVEEGAPAWAMTYGDLMSLLLVFFVLIASYSTLDVVKYRSLVGSVQSALGTRDRTLDNPQLDSSPTSGIASAAEERERRWVEKEVEALVQEIGGPLSAKMTDDGLRVRIDGQLLFDPGKADLRGEALEVIARLVPALERYPYELQIEGHTDDVPISNATFPSNWELSAARAARVVRYLRENTGLDGKQLLAIGYADTRPLRPNDTDENRSMNRRVELLLATPKGSPPPAWIEDPIGPMLPSIEAAPGSGDGSGAAPAGGSGNTLGTLSSDVLGAGAADPRSGVSENPEVGSTPTGPERS</sequence>
<evidence type="ECO:0000256" key="8">
    <source>
        <dbReference type="SAM" id="MobiDB-lite"/>
    </source>
</evidence>
<organism evidence="11 12">
    <name type="scientific">Eiseniibacteriota bacterium</name>
    <dbReference type="NCBI Taxonomy" id="2212470"/>
    <lineage>
        <taxon>Bacteria</taxon>
        <taxon>Candidatus Eiseniibacteriota</taxon>
    </lineage>
</organism>
<dbReference type="EMBL" id="JAGQHS010000007">
    <property type="protein sequence ID" value="MCA9754679.1"/>
    <property type="molecule type" value="Genomic_DNA"/>
</dbReference>
<evidence type="ECO:0000313" key="12">
    <source>
        <dbReference type="Proteomes" id="UP000739538"/>
    </source>
</evidence>
<reference evidence="11" key="2">
    <citation type="journal article" date="2021" name="Microbiome">
        <title>Successional dynamics and alternative stable states in a saline activated sludge microbial community over 9 years.</title>
        <authorList>
            <person name="Wang Y."/>
            <person name="Ye J."/>
            <person name="Ju F."/>
            <person name="Liu L."/>
            <person name="Boyd J.A."/>
            <person name="Deng Y."/>
            <person name="Parks D.H."/>
            <person name="Jiang X."/>
            <person name="Yin X."/>
            <person name="Woodcroft B.J."/>
            <person name="Tyson G.W."/>
            <person name="Hugenholtz P."/>
            <person name="Polz M.F."/>
            <person name="Zhang T."/>
        </authorList>
    </citation>
    <scope>NUCLEOTIDE SEQUENCE</scope>
    <source>
        <strain evidence="11">HKST-UBA02</strain>
    </source>
</reference>
<dbReference type="PANTHER" id="PTHR30329">
    <property type="entry name" value="STATOR ELEMENT OF FLAGELLAR MOTOR COMPLEX"/>
    <property type="match status" value="1"/>
</dbReference>
<feature type="transmembrane region" description="Helical" evidence="9">
    <location>
        <begin position="20"/>
        <end position="39"/>
    </location>
</feature>
<evidence type="ECO:0000256" key="2">
    <source>
        <dbReference type="ARBA" id="ARBA00008914"/>
    </source>
</evidence>
<dbReference type="Pfam" id="PF00691">
    <property type="entry name" value="OmpA"/>
    <property type="match status" value="1"/>
</dbReference>
<feature type="region of interest" description="Disordered" evidence="8">
    <location>
        <begin position="63"/>
        <end position="82"/>
    </location>
</feature>
<protein>
    <submittedName>
        <fullName evidence="11">OmpA family protein</fullName>
    </submittedName>
</protein>
<dbReference type="SUPFAM" id="SSF103088">
    <property type="entry name" value="OmpA-like"/>
    <property type="match status" value="1"/>
</dbReference>
<keyword evidence="5 9" id="KW-1133">Transmembrane helix</keyword>
<evidence type="ECO:0000256" key="4">
    <source>
        <dbReference type="ARBA" id="ARBA00022692"/>
    </source>
</evidence>
<dbReference type="InterPro" id="IPR050330">
    <property type="entry name" value="Bact_OuterMem_StrucFunc"/>
</dbReference>
<dbReference type="PANTHER" id="PTHR30329:SF21">
    <property type="entry name" value="LIPOPROTEIN YIAD-RELATED"/>
    <property type="match status" value="1"/>
</dbReference>
<proteinExistence type="inferred from homology"/>
<keyword evidence="6 7" id="KW-0472">Membrane</keyword>
<accession>A0A956NCT7</accession>
<comment type="caution">
    <text evidence="11">The sequence shown here is derived from an EMBL/GenBank/DDBJ whole genome shotgun (WGS) entry which is preliminary data.</text>
</comment>
<feature type="domain" description="OmpA-like" evidence="10">
    <location>
        <begin position="111"/>
        <end position="232"/>
    </location>
</feature>
<feature type="region of interest" description="Disordered" evidence="8">
    <location>
        <begin position="229"/>
        <end position="308"/>
    </location>
</feature>
<gene>
    <name evidence="11" type="ORF">KDA27_02670</name>
</gene>
<evidence type="ECO:0000256" key="1">
    <source>
        <dbReference type="ARBA" id="ARBA00004162"/>
    </source>
</evidence>
<keyword evidence="3" id="KW-1003">Cell membrane</keyword>
<feature type="compositionally biased region" description="Polar residues" evidence="8">
    <location>
        <begin position="66"/>
        <end position="78"/>
    </location>
</feature>
<reference evidence="11" key="1">
    <citation type="submission" date="2020-04" db="EMBL/GenBank/DDBJ databases">
        <authorList>
            <person name="Zhang T."/>
        </authorList>
    </citation>
    <scope>NUCLEOTIDE SEQUENCE</scope>
    <source>
        <strain evidence="11">HKST-UBA02</strain>
    </source>
</reference>
<dbReference type="GO" id="GO:0005886">
    <property type="term" value="C:plasma membrane"/>
    <property type="evidence" value="ECO:0007669"/>
    <property type="project" value="UniProtKB-SubCell"/>
</dbReference>
<evidence type="ECO:0000256" key="5">
    <source>
        <dbReference type="ARBA" id="ARBA00022989"/>
    </source>
</evidence>
<evidence type="ECO:0000256" key="9">
    <source>
        <dbReference type="SAM" id="Phobius"/>
    </source>
</evidence>
<evidence type="ECO:0000313" key="11">
    <source>
        <dbReference type="EMBL" id="MCA9754679.1"/>
    </source>
</evidence>
<evidence type="ECO:0000256" key="7">
    <source>
        <dbReference type="PROSITE-ProRule" id="PRU00473"/>
    </source>
</evidence>
<name>A0A956NCT7_UNCEI</name>
<dbReference type="Proteomes" id="UP000739538">
    <property type="component" value="Unassembled WGS sequence"/>
</dbReference>
<dbReference type="CDD" id="cd07185">
    <property type="entry name" value="OmpA_C-like"/>
    <property type="match status" value="1"/>
</dbReference>
<dbReference type="Gene3D" id="3.30.1330.60">
    <property type="entry name" value="OmpA-like domain"/>
    <property type="match status" value="1"/>
</dbReference>
<feature type="compositionally biased region" description="Gly residues" evidence="8">
    <location>
        <begin position="257"/>
        <end position="271"/>
    </location>
</feature>
<evidence type="ECO:0000256" key="3">
    <source>
        <dbReference type="ARBA" id="ARBA00022475"/>
    </source>
</evidence>
<comment type="similarity">
    <text evidence="2">Belongs to the MotB family.</text>
</comment>
<dbReference type="Pfam" id="PF13677">
    <property type="entry name" value="MotB_plug"/>
    <property type="match status" value="1"/>
</dbReference>
<keyword evidence="4 9" id="KW-0812">Transmembrane</keyword>
<dbReference type="PROSITE" id="PS51123">
    <property type="entry name" value="OMPA_2"/>
    <property type="match status" value="1"/>
</dbReference>
<dbReference type="InterPro" id="IPR036737">
    <property type="entry name" value="OmpA-like_sf"/>
</dbReference>
<dbReference type="InterPro" id="IPR006665">
    <property type="entry name" value="OmpA-like"/>
</dbReference>
<feature type="compositionally biased region" description="Polar residues" evidence="8">
    <location>
        <begin position="298"/>
        <end position="308"/>
    </location>
</feature>
<dbReference type="AlphaFoldDB" id="A0A956NCT7"/>
<evidence type="ECO:0000256" key="6">
    <source>
        <dbReference type="ARBA" id="ARBA00023136"/>
    </source>
</evidence>
<evidence type="ECO:0000259" key="10">
    <source>
        <dbReference type="PROSITE" id="PS51123"/>
    </source>
</evidence>
<dbReference type="InterPro" id="IPR025713">
    <property type="entry name" value="MotB-like_N_dom"/>
</dbReference>